<keyword evidence="2" id="KW-0808">Transferase</keyword>
<accession>A0A3A8QB15</accession>
<comment type="caution">
    <text evidence="2">The sequence shown here is derived from an EMBL/GenBank/DDBJ whole genome shotgun (WGS) entry which is preliminary data.</text>
</comment>
<name>A0A3A8QB15_9BACT</name>
<gene>
    <name evidence="2" type="ORF">D7V93_05410</name>
</gene>
<dbReference type="Gene3D" id="3.40.630.30">
    <property type="match status" value="1"/>
</dbReference>
<dbReference type="GO" id="GO:0016747">
    <property type="term" value="F:acyltransferase activity, transferring groups other than amino-acyl groups"/>
    <property type="evidence" value="ECO:0007669"/>
    <property type="project" value="InterPro"/>
</dbReference>
<evidence type="ECO:0000313" key="3">
    <source>
        <dbReference type="Proteomes" id="UP000272888"/>
    </source>
</evidence>
<dbReference type="PANTHER" id="PTHR43792">
    <property type="entry name" value="GNAT FAMILY, PUTATIVE (AFU_ORTHOLOGUE AFUA_3G00765)-RELATED-RELATED"/>
    <property type="match status" value="1"/>
</dbReference>
<dbReference type="InterPro" id="IPR051531">
    <property type="entry name" value="N-acetyltransferase"/>
</dbReference>
<dbReference type="PANTHER" id="PTHR43792:SF1">
    <property type="entry name" value="N-ACETYLTRANSFERASE DOMAIN-CONTAINING PROTEIN"/>
    <property type="match status" value="1"/>
</dbReference>
<dbReference type="AlphaFoldDB" id="A0A3A8QB15"/>
<organism evidence="2 3">
    <name type="scientific">Corallococcus llansteffanensis</name>
    <dbReference type="NCBI Taxonomy" id="2316731"/>
    <lineage>
        <taxon>Bacteria</taxon>
        <taxon>Pseudomonadati</taxon>
        <taxon>Myxococcota</taxon>
        <taxon>Myxococcia</taxon>
        <taxon>Myxococcales</taxon>
        <taxon>Cystobacterineae</taxon>
        <taxon>Myxococcaceae</taxon>
        <taxon>Corallococcus</taxon>
    </lineage>
</organism>
<dbReference type="InterPro" id="IPR000182">
    <property type="entry name" value="GNAT_dom"/>
</dbReference>
<dbReference type="EMBL" id="RAWB01000034">
    <property type="protein sequence ID" value="RKH65786.1"/>
    <property type="molecule type" value="Genomic_DNA"/>
</dbReference>
<sequence>MITLGPTLETPRLILRPPTLEDLDGFAAMMADPESAQFIGGLQPRSNVWRAVCAMAGSWVLQGYAMFSVFEKSTGKWVGRVGPWKPDGWPGTEVGWGLLREHWGKGYASESSAATIDWAFDHLGWTEVIHSIIPENTPSKQVAQRLGSRFLRMDYLPAPYEKDPMEIWGQSREEWRTRKK</sequence>
<dbReference type="PROSITE" id="PS51186">
    <property type="entry name" value="GNAT"/>
    <property type="match status" value="1"/>
</dbReference>
<evidence type="ECO:0000259" key="1">
    <source>
        <dbReference type="PROSITE" id="PS51186"/>
    </source>
</evidence>
<keyword evidence="3" id="KW-1185">Reference proteome</keyword>
<dbReference type="InterPro" id="IPR016181">
    <property type="entry name" value="Acyl_CoA_acyltransferase"/>
</dbReference>
<dbReference type="Proteomes" id="UP000272888">
    <property type="component" value="Unassembled WGS sequence"/>
</dbReference>
<proteinExistence type="predicted"/>
<reference evidence="3" key="1">
    <citation type="submission" date="2018-09" db="EMBL/GenBank/DDBJ databases">
        <authorList>
            <person name="Livingstone P.G."/>
            <person name="Whitworth D.E."/>
        </authorList>
    </citation>
    <scope>NUCLEOTIDE SEQUENCE [LARGE SCALE GENOMIC DNA]</scope>
    <source>
        <strain evidence="3">CA051B</strain>
    </source>
</reference>
<dbReference type="RefSeq" id="WP_120642341.1">
    <property type="nucleotide sequence ID" value="NZ_RAWB01000034.1"/>
</dbReference>
<dbReference type="Pfam" id="PF13302">
    <property type="entry name" value="Acetyltransf_3"/>
    <property type="match status" value="1"/>
</dbReference>
<protein>
    <submittedName>
        <fullName evidence="2">N-acetyltransferase</fullName>
    </submittedName>
</protein>
<dbReference type="SUPFAM" id="SSF55729">
    <property type="entry name" value="Acyl-CoA N-acyltransferases (Nat)"/>
    <property type="match status" value="1"/>
</dbReference>
<feature type="domain" description="N-acetyltransferase" evidence="1">
    <location>
        <begin position="13"/>
        <end position="166"/>
    </location>
</feature>
<evidence type="ECO:0000313" key="2">
    <source>
        <dbReference type="EMBL" id="RKH65786.1"/>
    </source>
</evidence>